<gene>
    <name evidence="1" type="ORF">E2L05_10130</name>
</gene>
<dbReference type="EMBL" id="SMZO01000019">
    <property type="protein sequence ID" value="TDL87954.1"/>
    <property type="molecule type" value="Genomic_DNA"/>
</dbReference>
<evidence type="ECO:0000313" key="2">
    <source>
        <dbReference type="Proteomes" id="UP000294562"/>
    </source>
</evidence>
<organism evidence="1 2">
    <name type="scientific">Meridianimarinicoccus aquatilis</name>
    <dbReference type="NCBI Taxonomy" id="2552766"/>
    <lineage>
        <taxon>Bacteria</taxon>
        <taxon>Pseudomonadati</taxon>
        <taxon>Pseudomonadota</taxon>
        <taxon>Alphaproteobacteria</taxon>
        <taxon>Rhodobacterales</taxon>
        <taxon>Paracoccaceae</taxon>
        <taxon>Meridianimarinicoccus</taxon>
    </lineage>
</organism>
<dbReference type="Proteomes" id="UP000294562">
    <property type="component" value="Unassembled WGS sequence"/>
</dbReference>
<sequence length="130" mass="13869">MTALPTIIPVLVAMFPVDGLECTFDSASIDGRSAFDSVLTARADPLNGHPELAMLHLGGEDPQLALIRQEGVWLSLRTDPDEDHNQRVTILDFAISGPSEGLAVLIVSEPGTATEMVSRNGTCTAVAERR</sequence>
<keyword evidence="2" id="KW-1185">Reference proteome</keyword>
<accession>A0A4R6AWE3</accession>
<evidence type="ECO:0000313" key="1">
    <source>
        <dbReference type="EMBL" id="TDL87954.1"/>
    </source>
</evidence>
<comment type="caution">
    <text evidence="1">The sequence shown here is derived from an EMBL/GenBank/DDBJ whole genome shotgun (WGS) entry which is preliminary data.</text>
</comment>
<protein>
    <submittedName>
        <fullName evidence="1">Uncharacterized protein</fullName>
    </submittedName>
</protein>
<dbReference type="RefSeq" id="WP_133342792.1">
    <property type="nucleotide sequence ID" value="NZ_SMZO01000019.1"/>
</dbReference>
<dbReference type="OrthoDB" id="7860456at2"/>
<reference evidence="1 2" key="1">
    <citation type="submission" date="2019-03" db="EMBL/GenBank/DDBJ databases">
        <title>Rhodobacteraceae bacterium SM1902, a new member of the family Rhodobacteraceae isolated from Yantai.</title>
        <authorList>
            <person name="Sun Y."/>
        </authorList>
    </citation>
    <scope>NUCLEOTIDE SEQUENCE [LARGE SCALE GENOMIC DNA]</scope>
    <source>
        <strain evidence="1 2">SM1902</strain>
    </source>
</reference>
<proteinExistence type="predicted"/>
<name>A0A4R6AWE3_9RHOB</name>
<dbReference type="AlphaFoldDB" id="A0A4R6AWE3"/>